<keyword evidence="2" id="KW-0456">Lyase</keyword>
<name>A0ABV5PAZ1_STRCM</name>
<dbReference type="InterPro" id="IPR050963">
    <property type="entry name" value="Sirohydro_Cobaltochel/CbiX"/>
</dbReference>
<dbReference type="Pfam" id="PF01903">
    <property type="entry name" value="CbiX"/>
    <property type="match status" value="2"/>
</dbReference>
<dbReference type="EMBL" id="JBHMCR010000005">
    <property type="protein sequence ID" value="MFB9520347.1"/>
    <property type="molecule type" value="Genomic_DNA"/>
</dbReference>
<organism evidence="4 5">
    <name type="scientific">Streptomyces cremeus</name>
    <dbReference type="NCBI Taxonomy" id="66881"/>
    <lineage>
        <taxon>Bacteria</taxon>
        <taxon>Bacillati</taxon>
        <taxon>Actinomycetota</taxon>
        <taxon>Actinomycetes</taxon>
        <taxon>Kitasatosporales</taxon>
        <taxon>Streptomycetaceae</taxon>
        <taxon>Streptomyces</taxon>
    </lineage>
</organism>
<dbReference type="Proteomes" id="UP001589718">
    <property type="component" value="Unassembled WGS sequence"/>
</dbReference>
<evidence type="ECO:0000256" key="2">
    <source>
        <dbReference type="ARBA" id="ARBA00023239"/>
    </source>
</evidence>
<dbReference type="InterPro" id="IPR002762">
    <property type="entry name" value="CbiX-like"/>
</dbReference>
<comment type="caution">
    <text evidence="4">The sequence shown here is derived from an EMBL/GenBank/DDBJ whole genome shotgun (WGS) entry which is preliminary data.</text>
</comment>
<dbReference type="Gene3D" id="3.40.50.1400">
    <property type="match status" value="2"/>
</dbReference>
<reference evidence="4 5" key="1">
    <citation type="submission" date="2024-09" db="EMBL/GenBank/DDBJ databases">
        <authorList>
            <person name="Sun Q."/>
            <person name="Mori K."/>
        </authorList>
    </citation>
    <scope>NUCLEOTIDE SEQUENCE [LARGE SCALE GENOMIC DNA]</scope>
    <source>
        <strain evidence="4 5">JCM 4362</strain>
    </source>
</reference>
<evidence type="ECO:0000256" key="1">
    <source>
        <dbReference type="ARBA" id="ARBA00022723"/>
    </source>
</evidence>
<sequence>MSRRAPLPRHLPPPLLAVAHGTRDPEGTAATEKLLSRVRELRPGLPVVLAYVDVARHALADVLAALHGEVVLVPLLLGAGFHLRVDVPEALAAAPQVRARIAGALGPHPRLASALADRLAEAAAPAAGPVVLASAGSSDPRSRAGTAAMAGLLADRLGRPAVASYLCGGAPTPADAVAALHARGFRQVAVASYLMTPGFFARKAAATAGTVASAPLGAHDAVARLVLDRYDEACARGRSAVGRPAHSTTR</sequence>
<dbReference type="PANTHER" id="PTHR33542:SF5">
    <property type="entry name" value="FERROCHELATASE CHE1"/>
    <property type="match status" value="1"/>
</dbReference>
<dbReference type="SUPFAM" id="SSF53800">
    <property type="entry name" value="Chelatase"/>
    <property type="match status" value="1"/>
</dbReference>
<dbReference type="PANTHER" id="PTHR33542">
    <property type="entry name" value="SIROHYDROCHLORIN FERROCHELATASE, CHLOROPLASTIC"/>
    <property type="match status" value="1"/>
</dbReference>
<keyword evidence="5" id="KW-1185">Reference proteome</keyword>
<proteinExistence type="predicted"/>
<accession>A0ABV5PAZ1</accession>
<dbReference type="CDD" id="cd03416">
    <property type="entry name" value="CbiX_SirB_N"/>
    <property type="match status" value="1"/>
</dbReference>
<evidence type="ECO:0000313" key="5">
    <source>
        <dbReference type="Proteomes" id="UP001589718"/>
    </source>
</evidence>
<protein>
    <submittedName>
        <fullName evidence="4">Sirohydrochlorin chelatase</fullName>
    </submittedName>
</protein>
<gene>
    <name evidence="4" type="ORF">ACFFTU_10355</name>
</gene>
<dbReference type="RefSeq" id="WP_345227755.1">
    <property type="nucleotide sequence ID" value="NZ_BAAAXE010000014.1"/>
</dbReference>
<evidence type="ECO:0000256" key="3">
    <source>
        <dbReference type="SAM" id="MobiDB-lite"/>
    </source>
</evidence>
<keyword evidence="1" id="KW-0479">Metal-binding</keyword>
<feature type="region of interest" description="Disordered" evidence="3">
    <location>
        <begin position="1"/>
        <end position="25"/>
    </location>
</feature>
<evidence type="ECO:0000313" key="4">
    <source>
        <dbReference type="EMBL" id="MFB9520347.1"/>
    </source>
</evidence>